<name>A0ABQ3A964_9ACTN</name>
<evidence type="ECO:0000259" key="1">
    <source>
        <dbReference type="PROSITE" id="PS51762"/>
    </source>
</evidence>
<dbReference type="Proteomes" id="UP000653308">
    <property type="component" value="Unassembled WGS sequence"/>
</dbReference>
<dbReference type="Pfam" id="PF00722">
    <property type="entry name" value="Glyco_hydro_16"/>
    <property type="match status" value="1"/>
</dbReference>
<dbReference type="EMBL" id="BMWE01000015">
    <property type="protein sequence ID" value="GGY37256.1"/>
    <property type="molecule type" value="Genomic_DNA"/>
</dbReference>
<protein>
    <recommendedName>
        <fullName evidence="1">GH16 domain-containing protein</fullName>
    </recommendedName>
</protein>
<dbReference type="PROSITE" id="PS51762">
    <property type="entry name" value="GH16_2"/>
    <property type="match status" value="1"/>
</dbReference>
<evidence type="ECO:0000313" key="3">
    <source>
        <dbReference type="Proteomes" id="UP000653308"/>
    </source>
</evidence>
<reference evidence="3" key="1">
    <citation type="journal article" date="2019" name="Int. J. Syst. Evol. Microbiol.">
        <title>The Global Catalogue of Microorganisms (GCM) 10K type strain sequencing project: providing services to taxonomists for standard genome sequencing and annotation.</title>
        <authorList>
            <consortium name="The Broad Institute Genomics Platform"/>
            <consortium name="The Broad Institute Genome Sequencing Center for Infectious Disease"/>
            <person name="Wu L."/>
            <person name="Ma J."/>
        </authorList>
    </citation>
    <scope>NUCLEOTIDE SEQUENCE [LARGE SCALE GENOMIC DNA]</scope>
    <source>
        <strain evidence="3">JCM 4957</strain>
    </source>
</reference>
<organism evidence="2 3">
    <name type="scientific">Streptomyces djakartensis</name>
    <dbReference type="NCBI Taxonomy" id="68193"/>
    <lineage>
        <taxon>Bacteria</taxon>
        <taxon>Bacillati</taxon>
        <taxon>Actinomycetota</taxon>
        <taxon>Actinomycetes</taxon>
        <taxon>Kitasatosporales</taxon>
        <taxon>Streptomycetaceae</taxon>
        <taxon>Streptomyces</taxon>
    </lineage>
</organism>
<accession>A0ABQ3A964</accession>
<dbReference type="SUPFAM" id="SSF49899">
    <property type="entry name" value="Concanavalin A-like lectins/glucanases"/>
    <property type="match status" value="1"/>
</dbReference>
<dbReference type="CDD" id="cd00413">
    <property type="entry name" value="Glyco_hydrolase_16"/>
    <property type="match status" value="1"/>
</dbReference>
<proteinExistence type="predicted"/>
<feature type="domain" description="GH16" evidence="1">
    <location>
        <begin position="24"/>
        <end position="281"/>
    </location>
</feature>
<comment type="caution">
    <text evidence="2">The sequence shown here is derived from an EMBL/GenBank/DDBJ whole genome shotgun (WGS) entry which is preliminary data.</text>
</comment>
<sequence>MLRNRPLSRMRAVAGLIASGLLSAALVVLPSPRADAQPVLGPALFDDFDYTGHLDPRLAQRGWTLRSGKGGPGVPGATWKPQNITFAAVSGNSIMTMRSGTNGTAAGTEHTEIYQQRKFLYGTYAARVRFSDVPIYGPDGDRVVQTFFTISPLNYPMDPSYSELDFEYLPNGGWGIPGSALLATSWETYSEDPPQEENVSTQERASFAGWHDLVITVDSTAVTYYIDGRVFATHTEPYLPESTMSIRFNQWLINLQGVSSRKTRAYEEQVDYVYYAQDQVLSPAEVEAAVDDYRTRGVMFEDTV</sequence>
<keyword evidence="3" id="KW-1185">Reference proteome</keyword>
<gene>
    <name evidence="2" type="ORF">GCM10010384_50610</name>
</gene>
<evidence type="ECO:0000313" key="2">
    <source>
        <dbReference type="EMBL" id="GGY37256.1"/>
    </source>
</evidence>
<dbReference type="Gene3D" id="2.60.120.200">
    <property type="match status" value="1"/>
</dbReference>
<dbReference type="InterPro" id="IPR000757">
    <property type="entry name" value="Beta-glucanase-like"/>
</dbReference>
<dbReference type="InterPro" id="IPR013320">
    <property type="entry name" value="ConA-like_dom_sf"/>
</dbReference>